<dbReference type="InterPro" id="IPR027417">
    <property type="entry name" value="P-loop_NTPase"/>
</dbReference>
<evidence type="ECO:0000313" key="12">
    <source>
        <dbReference type="Proteomes" id="UP001549320"/>
    </source>
</evidence>
<evidence type="ECO:0000256" key="4">
    <source>
        <dbReference type="ARBA" id="ARBA00022490"/>
    </source>
</evidence>
<dbReference type="NCBIfam" id="TIGR00150">
    <property type="entry name" value="T6A_YjeE"/>
    <property type="match status" value="1"/>
</dbReference>
<evidence type="ECO:0000313" key="11">
    <source>
        <dbReference type="EMBL" id="MET4576509.1"/>
    </source>
</evidence>
<organism evidence="11 12">
    <name type="scientific">Ottowia thiooxydans</name>
    <dbReference type="NCBI Taxonomy" id="219182"/>
    <lineage>
        <taxon>Bacteria</taxon>
        <taxon>Pseudomonadati</taxon>
        <taxon>Pseudomonadota</taxon>
        <taxon>Betaproteobacteria</taxon>
        <taxon>Burkholderiales</taxon>
        <taxon>Comamonadaceae</taxon>
        <taxon>Ottowia</taxon>
    </lineage>
</organism>
<dbReference type="PANTHER" id="PTHR33540:SF2">
    <property type="entry name" value="TRNA THREONYLCARBAMOYLADENOSINE BIOSYNTHESIS PROTEIN TSAE"/>
    <property type="match status" value="1"/>
</dbReference>
<protein>
    <recommendedName>
        <fullName evidence="3">tRNA threonylcarbamoyladenosine biosynthesis protein TsaE</fullName>
    </recommendedName>
    <alternativeName>
        <fullName evidence="10">t(6)A37 threonylcarbamoyladenosine biosynthesis protein TsaE</fullName>
    </alternativeName>
</protein>
<keyword evidence="9" id="KW-0460">Magnesium</keyword>
<keyword evidence="8" id="KW-0067">ATP-binding</keyword>
<keyword evidence="7" id="KW-0547">Nucleotide-binding</keyword>
<evidence type="ECO:0000256" key="7">
    <source>
        <dbReference type="ARBA" id="ARBA00022741"/>
    </source>
</evidence>
<gene>
    <name evidence="11" type="ORF">ABIE13_001618</name>
</gene>
<keyword evidence="12" id="KW-1185">Reference proteome</keyword>
<keyword evidence="5" id="KW-0819">tRNA processing</keyword>
<evidence type="ECO:0000256" key="3">
    <source>
        <dbReference type="ARBA" id="ARBA00019010"/>
    </source>
</evidence>
<keyword evidence="6" id="KW-0479">Metal-binding</keyword>
<dbReference type="Pfam" id="PF02367">
    <property type="entry name" value="TsaE"/>
    <property type="match status" value="1"/>
</dbReference>
<dbReference type="Proteomes" id="UP001549320">
    <property type="component" value="Unassembled WGS sequence"/>
</dbReference>
<comment type="similarity">
    <text evidence="2">Belongs to the TsaE family.</text>
</comment>
<evidence type="ECO:0000256" key="1">
    <source>
        <dbReference type="ARBA" id="ARBA00004496"/>
    </source>
</evidence>
<evidence type="ECO:0000256" key="8">
    <source>
        <dbReference type="ARBA" id="ARBA00022840"/>
    </source>
</evidence>
<evidence type="ECO:0000256" key="5">
    <source>
        <dbReference type="ARBA" id="ARBA00022694"/>
    </source>
</evidence>
<dbReference type="PANTHER" id="PTHR33540">
    <property type="entry name" value="TRNA THREONYLCARBAMOYLADENOSINE BIOSYNTHESIS PROTEIN TSAE"/>
    <property type="match status" value="1"/>
</dbReference>
<dbReference type="EMBL" id="JBEPSH010000003">
    <property type="protein sequence ID" value="MET4576509.1"/>
    <property type="molecule type" value="Genomic_DNA"/>
</dbReference>
<dbReference type="InterPro" id="IPR003442">
    <property type="entry name" value="T6A_TsaE"/>
</dbReference>
<reference evidence="11 12" key="1">
    <citation type="submission" date="2024-06" db="EMBL/GenBank/DDBJ databases">
        <title>Sorghum-associated microbial communities from plants grown in Nebraska, USA.</title>
        <authorList>
            <person name="Schachtman D."/>
        </authorList>
    </citation>
    <scope>NUCLEOTIDE SEQUENCE [LARGE SCALE GENOMIC DNA]</scope>
    <source>
        <strain evidence="11 12">2709</strain>
    </source>
</reference>
<evidence type="ECO:0000256" key="2">
    <source>
        <dbReference type="ARBA" id="ARBA00007599"/>
    </source>
</evidence>
<evidence type="ECO:0000256" key="6">
    <source>
        <dbReference type="ARBA" id="ARBA00022723"/>
    </source>
</evidence>
<comment type="caution">
    <text evidence="11">The sequence shown here is derived from an EMBL/GenBank/DDBJ whole genome shotgun (WGS) entry which is preliminary data.</text>
</comment>
<proteinExistence type="inferred from homology"/>
<keyword evidence="4" id="KW-0963">Cytoplasm</keyword>
<name>A0ABV2Q662_9BURK</name>
<comment type="subcellular location">
    <subcellularLocation>
        <location evidence="1">Cytoplasm</location>
    </subcellularLocation>
</comment>
<sequence length="535" mass="58863">MPESAVSLSPKCPFHVLSHEGFGVRGARRQRRSQLITQRIGWGQLAQCIAHRDSYIAQPSHVPNAPDRPAFSAPQEFGFAPGKQLHQTRARQAISGVKVRQFATAGKFIPRANALTVITAVDAVSDQRPEFFVYRAGVLNGQVRDAPSRVQALRPYDGLSGANVHAGLATAAVRRDWLSRRESEIDVDLAQKEHGPRFAREDQRVFSAPALAAARRKLGFQDGGGICEYAVPERSNGLGNTLLQFLQPRSQNLMVVPAPGIYRNDALCRPALACPLDFLPILGRVAREIIHARRDHTHRAGHQFRRSGALEAMRGHVIHLAVKSVIKPGLQARFGTGQVNACHSNLGKPQFVGPRANTRHQNKRIDLNASQSHPSIVGNMPPSEIYWSSESDTSTFANRLATLPGLRNAYLELHGDLGAGKTTFVRHLLRALGVSGRVKSPTYAVVEPHETPDGLSIWHFDFYRFNDPQEWEDAGFRDLFASNGLKLAEWPEKAADLLPPPDLALIIDVMPGEVRRVGLRASTPLGIQLMEGLRS</sequence>
<dbReference type="SUPFAM" id="SSF52540">
    <property type="entry name" value="P-loop containing nucleoside triphosphate hydrolases"/>
    <property type="match status" value="1"/>
</dbReference>
<evidence type="ECO:0000256" key="10">
    <source>
        <dbReference type="ARBA" id="ARBA00032441"/>
    </source>
</evidence>
<evidence type="ECO:0000256" key="9">
    <source>
        <dbReference type="ARBA" id="ARBA00022842"/>
    </source>
</evidence>
<dbReference type="Gene3D" id="3.40.50.300">
    <property type="entry name" value="P-loop containing nucleotide triphosphate hydrolases"/>
    <property type="match status" value="1"/>
</dbReference>
<accession>A0ABV2Q662</accession>